<dbReference type="OrthoDB" id="9798540at2"/>
<keyword evidence="3" id="KW-1185">Reference proteome</keyword>
<dbReference type="RefSeq" id="WP_074643342.1">
    <property type="nucleotide sequence ID" value="NZ_FOFU01000004.1"/>
</dbReference>
<organism evidence="2 3">
    <name type="scientific">Treponema bryantii</name>
    <dbReference type="NCBI Taxonomy" id="163"/>
    <lineage>
        <taxon>Bacteria</taxon>
        <taxon>Pseudomonadati</taxon>
        <taxon>Spirochaetota</taxon>
        <taxon>Spirochaetia</taxon>
        <taxon>Spirochaetales</taxon>
        <taxon>Treponemataceae</taxon>
        <taxon>Treponema</taxon>
    </lineage>
</organism>
<proteinExistence type="predicted"/>
<dbReference type="AlphaFoldDB" id="A0A1H9G2S0"/>
<feature type="domain" description="Thoeris protein ThsB TIR-like" evidence="1">
    <location>
        <begin position="7"/>
        <end position="104"/>
    </location>
</feature>
<dbReference type="Gene3D" id="3.40.50.11200">
    <property type="match status" value="1"/>
</dbReference>
<name>A0A1H9G2S0_9SPIR</name>
<evidence type="ECO:0000313" key="3">
    <source>
        <dbReference type="Proteomes" id="UP000182360"/>
    </source>
</evidence>
<reference evidence="2 3" key="1">
    <citation type="submission" date="2016-10" db="EMBL/GenBank/DDBJ databases">
        <authorList>
            <person name="de Groot N.N."/>
        </authorList>
    </citation>
    <scope>NUCLEOTIDE SEQUENCE [LARGE SCALE GENOMIC DNA]</scope>
    <source>
        <strain evidence="2 3">B25</strain>
    </source>
</reference>
<dbReference type="EMBL" id="FOFU01000004">
    <property type="protein sequence ID" value="SEQ44417.1"/>
    <property type="molecule type" value="Genomic_DNA"/>
</dbReference>
<accession>A0A1H9G2S0</accession>
<protein>
    <submittedName>
        <fullName evidence="2">MTH538 TIR-like domain</fullName>
    </submittedName>
</protein>
<evidence type="ECO:0000259" key="1">
    <source>
        <dbReference type="Pfam" id="PF08937"/>
    </source>
</evidence>
<evidence type="ECO:0000313" key="2">
    <source>
        <dbReference type="EMBL" id="SEQ44417.1"/>
    </source>
</evidence>
<gene>
    <name evidence="2" type="ORF">SAMN04487977_104261</name>
</gene>
<sequence length="180" mass="21349">MDKHKVFISYHHDNDQYYYNKLDALFGGDFFVNRSVKDGDIDDNLKTDTIRQKIRDEYLSDTTVTIVLIGAETWKRKYVDWEISSSIRDTEKNPRSGLIGIILPTYPRKDIQHYNKHTIPPRLADNIDCKFAKIYNWTENPVELMKWIDDVFKNRNNPYCLPDNSRTMFGKNRTGMEWSD</sequence>
<dbReference type="Pfam" id="PF08937">
    <property type="entry name" value="ThsB_TIR"/>
    <property type="match status" value="1"/>
</dbReference>
<dbReference type="Proteomes" id="UP000182360">
    <property type="component" value="Unassembled WGS sequence"/>
</dbReference>
<dbReference type="InterPro" id="IPR015032">
    <property type="entry name" value="ThsB__TIR-like_domain"/>
</dbReference>